<organism evidence="1 2">
    <name type="scientific">Variovorax paradoxus</name>
    <dbReference type="NCBI Taxonomy" id="34073"/>
    <lineage>
        <taxon>Bacteria</taxon>
        <taxon>Pseudomonadati</taxon>
        <taxon>Pseudomonadota</taxon>
        <taxon>Betaproteobacteria</taxon>
        <taxon>Burkholderiales</taxon>
        <taxon>Comamonadaceae</taxon>
        <taxon>Variovorax</taxon>
    </lineage>
</organism>
<dbReference type="RefSeq" id="WP_047784270.1">
    <property type="nucleotide sequence ID" value="NZ_JZWI01000008.1"/>
</dbReference>
<evidence type="ECO:0000313" key="1">
    <source>
        <dbReference type="EMBL" id="KLN57178.1"/>
    </source>
</evidence>
<comment type="caution">
    <text evidence="1">The sequence shown here is derived from an EMBL/GenBank/DDBJ whole genome shotgun (WGS) entry which is preliminary data.</text>
</comment>
<proteinExistence type="predicted"/>
<gene>
    <name evidence="1" type="ORF">VPARA_18870</name>
</gene>
<reference evidence="1 2" key="1">
    <citation type="submission" date="2015-03" db="EMBL/GenBank/DDBJ databases">
        <title>Genome sequence of Variovorax paradoxus TBEA6.</title>
        <authorList>
            <person name="Poehlein A."/>
            <person name="Schuldes J."/>
            <person name="Wuebbeler J.H."/>
            <person name="Hiessl S."/>
            <person name="Steinbuechel A."/>
            <person name="Daniel R."/>
        </authorList>
    </citation>
    <scope>NUCLEOTIDE SEQUENCE [LARGE SCALE GENOMIC DNA]</scope>
    <source>
        <strain evidence="1 2">TBEA6</strain>
    </source>
</reference>
<dbReference type="Proteomes" id="UP000035170">
    <property type="component" value="Unassembled WGS sequence"/>
</dbReference>
<name>A0A0H2M492_VARPD</name>
<dbReference type="Pfam" id="PF14113">
    <property type="entry name" value="Tae4"/>
    <property type="match status" value="1"/>
</dbReference>
<dbReference type="PATRIC" id="fig|34073.19.peg.1934"/>
<accession>A0A0H2M492</accession>
<protein>
    <recommendedName>
        <fullName evidence="3">Type VI secretion system (T6SS), amidase effector protein 4</fullName>
    </recommendedName>
</protein>
<evidence type="ECO:0008006" key="3">
    <source>
        <dbReference type="Google" id="ProtNLM"/>
    </source>
</evidence>
<dbReference type="EMBL" id="JZWI01000008">
    <property type="protein sequence ID" value="KLN57178.1"/>
    <property type="molecule type" value="Genomic_DNA"/>
</dbReference>
<evidence type="ECO:0000313" key="2">
    <source>
        <dbReference type="Proteomes" id="UP000035170"/>
    </source>
</evidence>
<sequence length="160" mass="18257">MQPSFATLWANHPNIKGDGALLDKGVYTDQCAINVGAAFMRSSLSLESFPGVFSWQKDKPKYPIRAQELANWLDSGKAGLMSRTEKYTGKEGFEKIANRTGIVFIQNYWGEGRQGDHIDLWNGSRLTALSSWFRIQLNMSWEGFMTDYRKGSAIWFWYVP</sequence>
<dbReference type="Gene3D" id="3.90.1720.80">
    <property type="match status" value="1"/>
</dbReference>
<keyword evidence="2" id="KW-1185">Reference proteome</keyword>
<dbReference type="InterPro" id="IPR025562">
    <property type="entry name" value="Tae4"/>
</dbReference>
<dbReference type="AlphaFoldDB" id="A0A0H2M492"/>